<dbReference type="AlphaFoldDB" id="A0A2B5HYN8"/>
<proteinExistence type="predicted"/>
<dbReference type="InterPro" id="IPR006450">
    <property type="entry name" value="Phage_HK97_gp6-like"/>
</dbReference>
<evidence type="ECO:0000313" key="1">
    <source>
        <dbReference type="EMBL" id="PFZ20096.1"/>
    </source>
</evidence>
<dbReference type="Gene3D" id="1.10.3230.30">
    <property type="entry name" value="Phage gp6-like head-tail connector protein"/>
    <property type="match status" value="1"/>
</dbReference>
<gene>
    <name evidence="1" type="ORF">COL66_28710</name>
</gene>
<organism evidence="1 2">
    <name type="scientific">Bacillus wiedmannii</name>
    <dbReference type="NCBI Taxonomy" id="1890302"/>
    <lineage>
        <taxon>Bacteria</taxon>
        <taxon>Bacillati</taxon>
        <taxon>Bacillota</taxon>
        <taxon>Bacilli</taxon>
        <taxon>Bacillales</taxon>
        <taxon>Bacillaceae</taxon>
        <taxon>Bacillus</taxon>
        <taxon>Bacillus cereus group</taxon>
    </lineage>
</organism>
<dbReference type="Proteomes" id="UP000223311">
    <property type="component" value="Unassembled WGS sequence"/>
</dbReference>
<reference evidence="1 2" key="1">
    <citation type="submission" date="2017-09" db="EMBL/GenBank/DDBJ databases">
        <title>Large-scale bioinformatics analysis of Bacillus genomes uncovers conserved roles of natural products in bacterial physiology.</title>
        <authorList>
            <consortium name="Agbiome Team Llc"/>
            <person name="Bleich R.M."/>
            <person name="Grubbs K.J."/>
            <person name="Santa Maria K.C."/>
            <person name="Allen S.E."/>
            <person name="Farag S."/>
            <person name="Shank E.A."/>
            <person name="Bowers A."/>
        </authorList>
    </citation>
    <scope>NUCLEOTIDE SEQUENCE [LARGE SCALE GENOMIC DNA]</scope>
    <source>
        <strain evidence="1 2">AFS080080</strain>
    </source>
</reference>
<evidence type="ECO:0000313" key="2">
    <source>
        <dbReference type="Proteomes" id="UP000223311"/>
    </source>
</evidence>
<dbReference type="CDD" id="cd08054">
    <property type="entry name" value="gp6"/>
    <property type="match status" value="1"/>
</dbReference>
<comment type="caution">
    <text evidence="1">The sequence shown here is derived from an EMBL/GenBank/DDBJ whole genome shotgun (WGS) entry which is preliminary data.</text>
</comment>
<dbReference type="InterPro" id="IPR021146">
    <property type="entry name" value="Phage_gp6-like_head-tail"/>
</dbReference>
<dbReference type="EMBL" id="NVGE01000072">
    <property type="protein sequence ID" value="PFZ20096.1"/>
    <property type="molecule type" value="Genomic_DNA"/>
</dbReference>
<protein>
    <submittedName>
        <fullName evidence="1">DNA-packaging protein</fullName>
    </submittedName>
</protein>
<dbReference type="NCBIfam" id="TIGR01560">
    <property type="entry name" value="put_DNA_pack"/>
    <property type="match status" value="1"/>
</dbReference>
<name>A0A2B5HYN8_9BACI</name>
<accession>A0A2B5HYN8</accession>
<sequence>MIKVTDIDVAFTKNYLRVDHTDDDQLIELIIVAAKSFIQSYLNKKFTEFEELPDELTIPCLAIASHWYERREIQTDKSTNEVLYTFAGILDMHRVFIGGELL</sequence>
<dbReference type="RefSeq" id="WP_098577706.1">
    <property type="nucleotide sequence ID" value="NZ_NVGE01000072.1"/>
</dbReference>
<dbReference type="Pfam" id="PF05135">
    <property type="entry name" value="Phage_connect_1"/>
    <property type="match status" value="1"/>
</dbReference>